<evidence type="ECO:0000313" key="2">
    <source>
        <dbReference type="EMBL" id="MDT8900964.1"/>
    </source>
</evidence>
<dbReference type="RefSeq" id="WP_413779495.1">
    <property type="nucleotide sequence ID" value="NZ_JAUOZS010000001.1"/>
</dbReference>
<accession>A0ABU3NVW7</accession>
<dbReference type="Proteomes" id="UP001254848">
    <property type="component" value="Unassembled WGS sequence"/>
</dbReference>
<evidence type="ECO:0000256" key="1">
    <source>
        <dbReference type="SAM" id="MobiDB-lite"/>
    </source>
</evidence>
<comment type="caution">
    <text evidence="2">The sequence shown here is derived from an EMBL/GenBank/DDBJ whole genome shotgun (WGS) entry which is preliminary data.</text>
</comment>
<sequence>MTRTNNGPRFKRRPAALSSGSTYEADKALAIEHERRKVGELSIADLNVPDTIVRIARLEQMIIEYMRMTCNMKARRAKDKDESCPSARSDSPLPESDGGSEGPHP</sequence>
<gene>
    <name evidence="2" type="ORF">Q4T40_06930</name>
</gene>
<feature type="region of interest" description="Disordered" evidence="1">
    <location>
        <begin position="1"/>
        <end position="24"/>
    </location>
</feature>
<keyword evidence="3" id="KW-1185">Reference proteome</keyword>
<name>A0ABU3NVW7_9FIRM</name>
<dbReference type="EMBL" id="JAUOZS010000001">
    <property type="protein sequence ID" value="MDT8900964.1"/>
    <property type="molecule type" value="Genomic_DNA"/>
</dbReference>
<reference evidence="2 3" key="1">
    <citation type="submission" date="2023-07" db="EMBL/GenBank/DDBJ databases">
        <title>The novel representative of Negativicutes class, Anaeroselena agilis gen. nov. sp. nov.</title>
        <authorList>
            <person name="Prokofeva M.I."/>
            <person name="Elcheninov A.G."/>
            <person name="Klyukina A."/>
            <person name="Kublanov I.V."/>
            <person name="Frolov E.N."/>
            <person name="Podosokorskaya O.A."/>
        </authorList>
    </citation>
    <scope>NUCLEOTIDE SEQUENCE [LARGE SCALE GENOMIC DNA]</scope>
    <source>
        <strain evidence="2 3">4137-cl</strain>
    </source>
</reference>
<protein>
    <submittedName>
        <fullName evidence="2">Uncharacterized protein</fullName>
    </submittedName>
</protein>
<evidence type="ECO:0000313" key="3">
    <source>
        <dbReference type="Proteomes" id="UP001254848"/>
    </source>
</evidence>
<feature type="region of interest" description="Disordered" evidence="1">
    <location>
        <begin position="74"/>
        <end position="105"/>
    </location>
</feature>
<proteinExistence type="predicted"/>
<organism evidence="2 3">
    <name type="scientific">Anaeroselena agilis</name>
    <dbReference type="NCBI Taxonomy" id="3063788"/>
    <lineage>
        <taxon>Bacteria</taxon>
        <taxon>Bacillati</taxon>
        <taxon>Bacillota</taxon>
        <taxon>Negativicutes</taxon>
        <taxon>Acetonemataceae</taxon>
        <taxon>Anaeroselena</taxon>
    </lineage>
</organism>